<evidence type="ECO:0000313" key="2">
    <source>
        <dbReference type="EMBL" id="KAH3808225.1"/>
    </source>
</evidence>
<keyword evidence="3" id="KW-1185">Reference proteome</keyword>
<sequence length="138" mass="15524">MVTDDNRAESVRSEERHEEENDKVSVLKLSLNSMFRIPLKLQNIETNAVIDTAAKVTIISDRIYHRLPKPPRVIKKSRLNAAGSAMSMSGFVCGSLAIKLGESEFEENVNVAPIQDDMLLGLDFMRKHNPAKYLPNEK</sequence>
<dbReference type="AlphaFoldDB" id="A0A9D4G050"/>
<name>A0A9D4G050_DREPO</name>
<dbReference type="Proteomes" id="UP000828390">
    <property type="component" value="Unassembled WGS sequence"/>
</dbReference>
<dbReference type="CDD" id="cd00303">
    <property type="entry name" value="retropepsin_like"/>
    <property type="match status" value="1"/>
</dbReference>
<evidence type="ECO:0000256" key="1">
    <source>
        <dbReference type="SAM" id="MobiDB-lite"/>
    </source>
</evidence>
<reference evidence="2" key="1">
    <citation type="journal article" date="2019" name="bioRxiv">
        <title>The Genome of the Zebra Mussel, Dreissena polymorpha: A Resource for Invasive Species Research.</title>
        <authorList>
            <person name="McCartney M.A."/>
            <person name="Auch B."/>
            <person name="Kono T."/>
            <person name="Mallez S."/>
            <person name="Zhang Y."/>
            <person name="Obille A."/>
            <person name="Becker A."/>
            <person name="Abrahante J.E."/>
            <person name="Garbe J."/>
            <person name="Badalamenti J.P."/>
            <person name="Herman A."/>
            <person name="Mangelson H."/>
            <person name="Liachko I."/>
            <person name="Sullivan S."/>
            <person name="Sone E.D."/>
            <person name="Koren S."/>
            <person name="Silverstein K.A.T."/>
            <person name="Beckman K.B."/>
            <person name="Gohl D.M."/>
        </authorList>
    </citation>
    <scope>NUCLEOTIDE SEQUENCE</scope>
    <source>
        <strain evidence="2">Duluth1</strain>
        <tissue evidence="2">Whole animal</tissue>
    </source>
</reference>
<gene>
    <name evidence="2" type="ORF">DPMN_136578</name>
</gene>
<protein>
    <recommendedName>
        <fullName evidence="4">Peptidase A2 domain-containing protein</fullName>
    </recommendedName>
</protein>
<dbReference type="Pfam" id="PF13975">
    <property type="entry name" value="gag-asp_proteas"/>
    <property type="match status" value="1"/>
</dbReference>
<dbReference type="SUPFAM" id="SSF50630">
    <property type="entry name" value="Acid proteases"/>
    <property type="match status" value="1"/>
</dbReference>
<comment type="caution">
    <text evidence="2">The sequence shown here is derived from an EMBL/GenBank/DDBJ whole genome shotgun (WGS) entry which is preliminary data.</text>
</comment>
<dbReference type="EMBL" id="JAIWYP010000006">
    <property type="protein sequence ID" value="KAH3808225.1"/>
    <property type="molecule type" value="Genomic_DNA"/>
</dbReference>
<dbReference type="InterPro" id="IPR021109">
    <property type="entry name" value="Peptidase_aspartic_dom_sf"/>
</dbReference>
<reference evidence="2" key="2">
    <citation type="submission" date="2020-11" db="EMBL/GenBank/DDBJ databases">
        <authorList>
            <person name="McCartney M.A."/>
            <person name="Auch B."/>
            <person name="Kono T."/>
            <person name="Mallez S."/>
            <person name="Becker A."/>
            <person name="Gohl D.M."/>
            <person name="Silverstein K.A.T."/>
            <person name="Koren S."/>
            <person name="Bechman K.B."/>
            <person name="Herman A."/>
            <person name="Abrahante J.E."/>
            <person name="Garbe J."/>
        </authorList>
    </citation>
    <scope>NUCLEOTIDE SEQUENCE</scope>
    <source>
        <strain evidence="2">Duluth1</strain>
        <tissue evidence="2">Whole animal</tissue>
    </source>
</reference>
<evidence type="ECO:0008006" key="4">
    <source>
        <dbReference type="Google" id="ProtNLM"/>
    </source>
</evidence>
<dbReference type="Gene3D" id="2.40.70.10">
    <property type="entry name" value="Acid Proteases"/>
    <property type="match status" value="1"/>
</dbReference>
<feature type="region of interest" description="Disordered" evidence="1">
    <location>
        <begin position="1"/>
        <end position="23"/>
    </location>
</feature>
<accession>A0A9D4G050</accession>
<proteinExistence type="predicted"/>
<evidence type="ECO:0000313" key="3">
    <source>
        <dbReference type="Proteomes" id="UP000828390"/>
    </source>
</evidence>
<organism evidence="2 3">
    <name type="scientific">Dreissena polymorpha</name>
    <name type="common">Zebra mussel</name>
    <name type="synonym">Mytilus polymorpha</name>
    <dbReference type="NCBI Taxonomy" id="45954"/>
    <lineage>
        <taxon>Eukaryota</taxon>
        <taxon>Metazoa</taxon>
        <taxon>Spiralia</taxon>
        <taxon>Lophotrochozoa</taxon>
        <taxon>Mollusca</taxon>
        <taxon>Bivalvia</taxon>
        <taxon>Autobranchia</taxon>
        <taxon>Heteroconchia</taxon>
        <taxon>Euheterodonta</taxon>
        <taxon>Imparidentia</taxon>
        <taxon>Neoheterodontei</taxon>
        <taxon>Myida</taxon>
        <taxon>Dreissenoidea</taxon>
        <taxon>Dreissenidae</taxon>
        <taxon>Dreissena</taxon>
    </lineage>
</organism>